<dbReference type="Pfam" id="PF14681">
    <property type="entry name" value="UPRTase"/>
    <property type="match status" value="1"/>
</dbReference>
<organism evidence="2 3">
    <name type="scientific">Sordaria brevicollis</name>
    <dbReference type="NCBI Taxonomy" id="83679"/>
    <lineage>
        <taxon>Eukaryota</taxon>
        <taxon>Fungi</taxon>
        <taxon>Dikarya</taxon>
        <taxon>Ascomycota</taxon>
        <taxon>Pezizomycotina</taxon>
        <taxon>Sordariomycetes</taxon>
        <taxon>Sordariomycetidae</taxon>
        <taxon>Sordariales</taxon>
        <taxon>Sordariaceae</taxon>
        <taxon>Sordaria</taxon>
    </lineage>
</organism>
<dbReference type="EMBL" id="JAUTDP010000011">
    <property type="protein sequence ID" value="KAK3392207.1"/>
    <property type="molecule type" value="Genomic_DNA"/>
</dbReference>
<dbReference type="AlphaFoldDB" id="A0AAE0P2X4"/>
<dbReference type="GO" id="GO:0000287">
    <property type="term" value="F:magnesium ion binding"/>
    <property type="evidence" value="ECO:0007669"/>
    <property type="project" value="TreeGrafter"/>
</dbReference>
<dbReference type="PANTHER" id="PTHR43344:SF20">
    <property type="entry name" value="URACIL PHOSPHORIBOSYLTRANSFERASE"/>
    <property type="match status" value="1"/>
</dbReference>
<evidence type="ECO:0000259" key="1">
    <source>
        <dbReference type="Pfam" id="PF14681"/>
    </source>
</evidence>
<sequence length="755" mass="84529">MIRAWECLERYLTLPRPLLWLMPHLPLPSSPQRPSNSVSFHAISIPTLNPPTMSSQADKSPMTASVETPTAPKRTVLGIYGLPGSGKSHFLGRFKNAFPSQCFVIYEGSEVIASLMGPGRGLEDFHALTQEEKTHYRERAIIKIREECQKTYRSGVVAGHYMFWPKDNEQGTVVWTKADQETFTHIIYLQVPAETLFQRRERDTVRKRERVAPEHLHKWQQAEMQQLGDIAKRCGIEFAVLDDSAKTINGLSLDRDVPSILHEFHSDSQEYNRTRVLATVDEIVTNVKARKGTRVTTVMVFDADKTLTAQDTGKEFWGRVSHPRQGLFLGRPSPVEEIFGECGYTHSAFVKAGYAYGGVDSGDFEEICNAVAEEVTLYPEFLSLLRRIRQNEHMMAVVVTCGLRRLWEIVLEKLPEDLGKNIKVIGNGSATDMLVITPESKKDIVNRLRDSPHNLHVVAFGDSPLDLPMLLAADQGVVVVGEEMARSKSMEDELIKLPRPLNLYQTLIPRTVTPRLDTTVLPVVNLLDPTDPFLLSLFPPNRSLPPNLLHATDRPSAQLMTTPTRDATISGPTLREAHQRIGWYLATEFITTLVGLEEFSIPHVQGHSTVGHRLLHEKDTTIVALMRGGEPMAFGVNEAFPLAMFLHAKNPEDVKPQHLANQHTIILVDSVVNNGKTVLEFRERIRGLDEGKGIRIVVVAGVVQREAMGAGHELGRVLRRDDRLHIVALRLSDNKFTGRGGTDTGNRLFGTTRLD</sequence>
<dbReference type="SUPFAM" id="SSF52540">
    <property type="entry name" value="P-loop containing nucleoside triphosphate hydrolases"/>
    <property type="match status" value="1"/>
</dbReference>
<reference evidence="2" key="2">
    <citation type="submission" date="2023-07" db="EMBL/GenBank/DDBJ databases">
        <authorList>
            <consortium name="Lawrence Berkeley National Laboratory"/>
            <person name="Haridas S."/>
            <person name="Hensen N."/>
            <person name="Bonometti L."/>
            <person name="Westerberg I."/>
            <person name="Brannstrom I.O."/>
            <person name="Guillou S."/>
            <person name="Cros-Aarteil S."/>
            <person name="Calhoun S."/>
            <person name="Kuo A."/>
            <person name="Mondo S."/>
            <person name="Pangilinan J."/>
            <person name="Riley R."/>
            <person name="LaButti K."/>
            <person name="Andreopoulos B."/>
            <person name="Lipzen A."/>
            <person name="Chen C."/>
            <person name="Yanf M."/>
            <person name="Daum C."/>
            <person name="Ng V."/>
            <person name="Clum A."/>
            <person name="Steindorff A."/>
            <person name="Ohm R."/>
            <person name="Martin F."/>
            <person name="Silar P."/>
            <person name="Natvig D."/>
            <person name="Lalanne C."/>
            <person name="Gautier V."/>
            <person name="Ament-velasquez S.L."/>
            <person name="Kruys A."/>
            <person name="Hutchinson M.I."/>
            <person name="Powell A.J."/>
            <person name="Barry K."/>
            <person name="Miller A.N."/>
            <person name="Grigoriev I.V."/>
            <person name="Debuchy R."/>
            <person name="Gladieux P."/>
            <person name="Thoren M.H."/>
            <person name="Johannesson H."/>
        </authorList>
    </citation>
    <scope>NUCLEOTIDE SEQUENCE</scope>
    <source>
        <strain evidence="2">FGSC 1904</strain>
    </source>
</reference>
<keyword evidence="3" id="KW-1185">Reference proteome</keyword>
<dbReference type="PANTHER" id="PTHR43344">
    <property type="entry name" value="PHOSPHOSERINE PHOSPHATASE"/>
    <property type="match status" value="1"/>
</dbReference>
<reference evidence="2" key="1">
    <citation type="journal article" date="2023" name="Mol. Phylogenet. Evol.">
        <title>Genome-scale phylogeny and comparative genomics of the fungal order Sordariales.</title>
        <authorList>
            <person name="Hensen N."/>
            <person name="Bonometti L."/>
            <person name="Westerberg I."/>
            <person name="Brannstrom I.O."/>
            <person name="Guillou S."/>
            <person name="Cros-Aarteil S."/>
            <person name="Calhoun S."/>
            <person name="Haridas S."/>
            <person name="Kuo A."/>
            <person name="Mondo S."/>
            <person name="Pangilinan J."/>
            <person name="Riley R."/>
            <person name="LaButti K."/>
            <person name="Andreopoulos B."/>
            <person name="Lipzen A."/>
            <person name="Chen C."/>
            <person name="Yan M."/>
            <person name="Daum C."/>
            <person name="Ng V."/>
            <person name="Clum A."/>
            <person name="Steindorff A."/>
            <person name="Ohm R.A."/>
            <person name="Martin F."/>
            <person name="Silar P."/>
            <person name="Natvig D.O."/>
            <person name="Lalanne C."/>
            <person name="Gautier V."/>
            <person name="Ament-Velasquez S.L."/>
            <person name="Kruys A."/>
            <person name="Hutchinson M.I."/>
            <person name="Powell A.J."/>
            <person name="Barry K."/>
            <person name="Miller A.N."/>
            <person name="Grigoriev I.V."/>
            <person name="Debuchy R."/>
            <person name="Gladieux P."/>
            <person name="Hiltunen Thoren M."/>
            <person name="Johannesson H."/>
        </authorList>
    </citation>
    <scope>NUCLEOTIDE SEQUENCE</scope>
    <source>
        <strain evidence="2">FGSC 1904</strain>
    </source>
</reference>
<dbReference type="SUPFAM" id="SSF56784">
    <property type="entry name" value="HAD-like"/>
    <property type="match status" value="1"/>
</dbReference>
<keyword evidence="2" id="KW-0328">Glycosyltransferase</keyword>
<comment type="caution">
    <text evidence="2">The sequence shown here is derived from an EMBL/GenBank/DDBJ whole genome shotgun (WGS) entry which is preliminary data.</text>
</comment>
<gene>
    <name evidence="2" type="ORF">B0T20DRAFT_420487</name>
</gene>
<dbReference type="Gene3D" id="3.40.50.300">
    <property type="entry name" value="P-loop containing nucleotide triphosphate hydrolases"/>
    <property type="match status" value="1"/>
</dbReference>
<dbReference type="GO" id="GO:0006564">
    <property type="term" value="P:L-serine biosynthetic process"/>
    <property type="evidence" value="ECO:0007669"/>
    <property type="project" value="TreeGrafter"/>
</dbReference>
<proteinExistence type="predicted"/>
<dbReference type="Proteomes" id="UP001281003">
    <property type="component" value="Unassembled WGS sequence"/>
</dbReference>
<dbReference type="SUPFAM" id="SSF53271">
    <property type="entry name" value="PRTase-like"/>
    <property type="match status" value="1"/>
</dbReference>
<dbReference type="Pfam" id="PF12710">
    <property type="entry name" value="HAD"/>
    <property type="match status" value="1"/>
</dbReference>
<dbReference type="InterPro" id="IPR036412">
    <property type="entry name" value="HAD-like_sf"/>
</dbReference>
<dbReference type="GO" id="GO:0005737">
    <property type="term" value="C:cytoplasm"/>
    <property type="evidence" value="ECO:0007669"/>
    <property type="project" value="TreeGrafter"/>
</dbReference>
<dbReference type="InterPro" id="IPR050582">
    <property type="entry name" value="HAD-like_SerB"/>
</dbReference>
<keyword evidence="2" id="KW-0808">Transferase</keyword>
<dbReference type="Gene3D" id="3.40.50.1000">
    <property type="entry name" value="HAD superfamily/HAD-like"/>
    <property type="match status" value="1"/>
</dbReference>
<feature type="domain" description="Phosphoribosyltransferase" evidence="1">
    <location>
        <begin position="552"/>
        <end position="751"/>
    </location>
</feature>
<dbReference type="Pfam" id="PF13207">
    <property type="entry name" value="AAA_17"/>
    <property type="match status" value="1"/>
</dbReference>
<evidence type="ECO:0000313" key="3">
    <source>
        <dbReference type="Proteomes" id="UP001281003"/>
    </source>
</evidence>
<dbReference type="InterPro" id="IPR029057">
    <property type="entry name" value="PRTase-like"/>
</dbReference>
<dbReference type="GO" id="GO:0016757">
    <property type="term" value="F:glycosyltransferase activity"/>
    <property type="evidence" value="ECO:0007669"/>
    <property type="project" value="UniProtKB-KW"/>
</dbReference>
<dbReference type="GO" id="GO:0036424">
    <property type="term" value="F:L-phosphoserine phosphatase activity"/>
    <property type="evidence" value="ECO:0007669"/>
    <property type="project" value="TreeGrafter"/>
</dbReference>
<dbReference type="Gene3D" id="3.40.50.2020">
    <property type="match status" value="1"/>
</dbReference>
<evidence type="ECO:0000313" key="2">
    <source>
        <dbReference type="EMBL" id="KAK3392207.1"/>
    </source>
</evidence>
<name>A0AAE0P2X4_SORBR</name>
<dbReference type="InterPro" id="IPR023214">
    <property type="entry name" value="HAD_sf"/>
</dbReference>
<dbReference type="InterPro" id="IPR000836">
    <property type="entry name" value="PRTase_dom"/>
</dbReference>
<accession>A0AAE0P2X4</accession>
<protein>
    <submittedName>
        <fullName evidence="2">Uracil phosphoribosyltransferase-domain-containing protein</fullName>
    </submittedName>
</protein>
<dbReference type="CDD" id="cd06223">
    <property type="entry name" value="PRTases_typeI"/>
    <property type="match status" value="1"/>
</dbReference>
<dbReference type="InterPro" id="IPR027417">
    <property type="entry name" value="P-loop_NTPase"/>
</dbReference>